<protein>
    <recommendedName>
        <fullName evidence="4">YXWGXW repeat-containing protein</fullName>
    </recommendedName>
</protein>
<name>A0A517R6X6_9PLAN</name>
<keyword evidence="3" id="KW-1185">Reference proteome</keyword>
<evidence type="ECO:0008006" key="4">
    <source>
        <dbReference type="Google" id="ProtNLM"/>
    </source>
</evidence>
<gene>
    <name evidence="2" type="ORF">Pan189_40240</name>
</gene>
<keyword evidence="1" id="KW-0732">Signal</keyword>
<evidence type="ECO:0000313" key="2">
    <source>
        <dbReference type="EMBL" id="QDT39615.1"/>
    </source>
</evidence>
<dbReference type="RefSeq" id="WP_145365742.1">
    <property type="nucleotide sequence ID" value="NZ_CP036268.1"/>
</dbReference>
<reference evidence="2 3" key="1">
    <citation type="submission" date="2019-02" db="EMBL/GenBank/DDBJ databases">
        <title>Deep-cultivation of Planctomycetes and their phenomic and genomic characterization uncovers novel biology.</title>
        <authorList>
            <person name="Wiegand S."/>
            <person name="Jogler M."/>
            <person name="Boedeker C."/>
            <person name="Pinto D."/>
            <person name="Vollmers J."/>
            <person name="Rivas-Marin E."/>
            <person name="Kohn T."/>
            <person name="Peeters S.H."/>
            <person name="Heuer A."/>
            <person name="Rast P."/>
            <person name="Oberbeckmann S."/>
            <person name="Bunk B."/>
            <person name="Jeske O."/>
            <person name="Meyerdierks A."/>
            <person name="Storesund J.E."/>
            <person name="Kallscheuer N."/>
            <person name="Luecker S."/>
            <person name="Lage O.M."/>
            <person name="Pohl T."/>
            <person name="Merkel B.J."/>
            <person name="Hornburger P."/>
            <person name="Mueller R.-W."/>
            <person name="Bruemmer F."/>
            <person name="Labrenz M."/>
            <person name="Spormann A.M."/>
            <person name="Op den Camp H."/>
            <person name="Overmann J."/>
            <person name="Amann R."/>
            <person name="Jetten M.S.M."/>
            <person name="Mascher T."/>
            <person name="Medema M.H."/>
            <person name="Devos D.P."/>
            <person name="Kaster A.-K."/>
            <person name="Ovreas L."/>
            <person name="Rohde M."/>
            <person name="Galperin M.Y."/>
            <person name="Jogler C."/>
        </authorList>
    </citation>
    <scope>NUCLEOTIDE SEQUENCE [LARGE SCALE GENOMIC DNA]</scope>
    <source>
        <strain evidence="2 3">Pan189</strain>
    </source>
</reference>
<evidence type="ECO:0000256" key="1">
    <source>
        <dbReference type="SAM" id="SignalP"/>
    </source>
</evidence>
<evidence type="ECO:0000313" key="3">
    <source>
        <dbReference type="Proteomes" id="UP000317318"/>
    </source>
</evidence>
<organism evidence="2 3">
    <name type="scientific">Stratiformator vulcanicus</name>
    <dbReference type="NCBI Taxonomy" id="2527980"/>
    <lineage>
        <taxon>Bacteria</taxon>
        <taxon>Pseudomonadati</taxon>
        <taxon>Planctomycetota</taxon>
        <taxon>Planctomycetia</taxon>
        <taxon>Planctomycetales</taxon>
        <taxon>Planctomycetaceae</taxon>
        <taxon>Stratiformator</taxon>
    </lineage>
</organism>
<dbReference type="AlphaFoldDB" id="A0A517R6X6"/>
<sequence precursor="true">MSRQLLRIAGCTVLLLPFAVGTSHAANPPALLPGSQIAQPRNVRPVQFQAQPPMPVAAPAAASQPGFVYLNAPLYPVPRPDVPIQMGATLLTNQAFHPQEMLYPHDYVAMYPPYYYRAKGGWVVTPWGVRNKETWELQGTKVKVKYRSHAPFWSGITNGNTDYFLWDQNWSNNPPMSRRHR</sequence>
<dbReference type="Proteomes" id="UP000317318">
    <property type="component" value="Chromosome"/>
</dbReference>
<dbReference type="EMBL" id="CP036268">
    <property type="protein sequence ID" value="QDT39615.1"/>
    <property type="molecule type" value="Genomic_DNA"/>
</dbReference>
<feature type="chain" id="PRO_5022100252" description="YXWGXW repeat-containing protein" evidence="1">
    <location>
        <begin position="26"/>
        <end position="181"/>
    </location>
</feature>
<dbReference type="OrthoDB" id="215533at2"/>
<accession>A0A517R6X6</accession>
<feature type="signal peptide" evidence="1">
    <location>
        <begin position="1"/>
        <end position="25"/>
    </location>
</feature>
<dbReference type="KEGG" id="svp:Pan189_40240"/>
<proteinExistence type="predicted"/>